<dbReference type="OrthoDB" id="238183at2"/>
<dbReference type="SUPFAM" id="SSF48452">
    <property type="entry name" value="TPR-like"/>
    <property type="match status" value="1"/>
</dbReference>
<proteinExistence type="predicted"/>
<dbReference type="EMBL" id="FNYH01000014">
    <property type="protein sequence ID" value="SEI86919.1"/>
    <property type="molecule type" value="Genomic_DNA"/>
</dbReference>
<dbReference type="SUPFAM" id="SSF53756">
    <property type="entry name" value="UDP-Glycosyltransferase/glycogen phosphorylase"/>
    <property type="match status" value="1"/>
</dbReference>
<dbReference type="PANTHER" id="PTHR45586:SF1">
    <property type="entry name" value="LIPOPOLYSACCHARIDE ASSEMBLY PROTEIN B"/>
    <property type="match status" value="1"/>
</dbReference>
<keyword evidence="5" id="KW-1185">Reference proteome</keyword>
<dbReference type="AlphaFoldDB" id="A0A1H6U3L6"/>
<evidence type="ECO:0000256" key="2">
    <source>
        <dbReference type="ARBA" id="ARBA00022803"/>
    </source>
</evidence>
<feature type="repeat" description="TPR" evidence="3">
    <location>
        <begin position="108"/>
        <end position="141"/>
    </location>
</feature>
<evidence type="ECO:0000313" key="4">
    <source>
        <dbReference type="EMBL" id="SEI86919.1"/>
    </source>
</evidence>
<feature type="repeat" description="TPR" evidence="3">
    <location>
        <begin position="210"/>
        <end position="243"/>
    </location>
</feature>
<organism evidence="4 5">
    <name type="scientific">Allopseudospirillum japonicum</name>
    <dbReference type="NCBI Taxonomy" id="64971"/>
    <lineage>
        <taxon>Bacteria</taxon>
        <taxon>Pseudomonadati</taxon>
        <taxon>Pseudomonadota</taxon>
        <taxon>Gammaproteobacteria</taxon>
        <taxon>Oceanospirillales</taxon>
        <taxon>Oceanospirillaceae</taxon>
        <taxon>Allopseudospirillum</taxon>
    </lineage>
</organism>
<dbReference type="PROSITE" id="PS50293">
    <property type="entry name" value="TPR_REGION"/>
    <property type="match status" value="1"/>
</dbReference>
<keyword evidence="1" id="KW-0677">Repeat</keyword>
<dbReference type="Pfam" id="PF13181">
    <property type="entry name" value="TPR_8"/>
    <property type="match status" value="1"/>
</dbReference>
<evidence type="ECO:0000256" key="3">
    <source>
        <dbReference type="PROSITE-ProRule" id="PRU00339"/>
    </source>
</evidence>
<sequence>MKNQKILQLEERLINFQKKNNWGKVIETSKKILTLAPEHLLALKTLGKLYVEGDCCQQALPLLEKAVTYSRTDASLLMYLGLAQLDTGDKKTAINTFKKASLFDPKNDKVWVNLGLAYRETHEYDQAIKALENAIKVNPKSCPANLNLGMALLAKNKIADAEAHFLKCLELDEKYLSALNALAVLYEKQERKQQAKDYLQKVITLDKFNADAYTNLAAIYIEEGELELAKKNLDLSIKYAPNSYKSYLNLFSFLGIQGETKQQQLLIATLEEKFSGHPEVILAIIKFIADHIGFEQAINFSEKYLKLDHPLIYSSVGYCYHNLMELDTAAHFYKKSLSIQHSGDLEQALTNVFIESQTIKKYLGDNARLWRGETIEKTDSIIVFRQQGIGDEIFYARYFNYLKNNFSEVSIVVSKKLIPLFSSSFDGITFLEENDSSINTINGLFYSNKAAKQSDIPSSQSHHFYTGGCFLDKFCDQATHFTERGVTPYLKPHPSKAEQWASFFSNYQDKPILGISWRSSNMKEHRKMYYARIEDLQPIWDLQEKFYFVNLQYDECQEELAQIRALGIDIIDPPNINQKEDLEDVVAIMVNMDAVVTPQTSVHILSAASGTKTYTFVPDLKVSRETTKPYNFNNMQFIYRQIKKDKVSWFTEISALLCQDLIK</sequence>
<dbReference type="Gene3D" id="1.25.40.10">
    <property type="entry name" value="Tetratricopeptide repeat domain"/>
    <property type="match status" value="2"/>
</dbReference>
<dbReference type="InterPro" id="IPR011990">
    <property type="entry name" value="TPR-like_helical_dom_sf"/>
</dbReference>
<keyword evidence="2 3" id="KW-0802">TPR repeat</keyword>
<accession>A0A1H6U3L6</accession>
<gene>
    <name evidence="4" type="ORF">SAMN05421831_11423</name>
</gene>
<dbReference type="SMART" id="SM00028">
    <property type="entry name" value="TPR"/>
    <property type="match status" value="7"/>
</dbReference>
<dbReference type="PANTHER" id="PTHR45586">
    <property type="entry name" value="TPR REPEAT-CONTAINING PROTEIN PA4667"/>
    <property type="match status" value="1"/>
</dbReference>
<dbReference type="RefSeq" id="WP_093311876.1">
    <property type="nucleotide sequence ID" value="NZ_FNYH01000014.1"/>
</dbReference>
<protein>
    <submittedName>
        <fullName evidence="4">Tetratricopeptide repeat-containing protein</fullName>
    </submittedName>
</protein>
<dbReference type="Proteomes" id="UP000242999">
    <property type="component" value="Unassembled WGS sequence"/>
</dbReference>
<dbReference type="InterPro" id="IPR051012">
    <property type="entry name" value="CellSynth/LPSAsmb/PSIAsmb"/>
</dbReference>
<dbReference type="Pfam" id="PF13431">
    <property type="entry name" value="TPR_17"/>
    <property type="match status" value="1"/>
</dbReference>
<dbReference type="STRING" id="64971.SAMN05421831_11423"/>
<feature type="repeat" description="TPR" evidence="3">
    <location>
        <begin position="74"/>
        <end position="107"/>
    </location>
</feature>
<evidence type="ECO:0000313" key="5">
    <source>
        <dbReference type="Proteomes" id="UP000242999"/>
    </source>
</evidence>
<reference evidence="5" key="1">
    <citation type="submission" date="2016-10" db="EMBL/GenBank/DDBJ databases">
        <authorList>
            <person name="Varghese N."/>
            <person name="Submissions S."/>
        </authorList>
    </citation>
    <scope>NUCLEOTIDE SEQUENCE [LARGE SCALE GENOMIC DNA]</scope>
    <source>
        <strain evidence="5">DSM 7165</strain>
    </source>
</reference>
<dbReference type="PROSITE" id="PS50005">
    <property type="entry name" value="TPR"/>
    <property type="match status" value="3"/>
</dbReference>
<dbReference type="Pfam" id="PF00515">
    <property type="entry name" value="TPR_1"/>
    <property type="match status" value="1"/>
</dbReference>
<dbReference type="InterPro" id="IPR019734">
    <property type="entry name" value="TPR_rpt"/>
</dbReference>
<dbReference type="SUPFAM" id="SSF81901">
    <property type="entry name" value="HCP-like"/>
    <property type="match status" value="1"/>
</dbReference>
<name>A0A1H6U3L6_9GAMM</name>
<evidence type="ECO:0000256" key="1">
    <source>
        <dbReference type="ARBA" id="ARBA00022737"/>
    </source>
</evidence>